<dbReference type="EC" id="2.1.-.-" evidence="2"/>
<protein>
    <submittedName>
        <fullName evidence="2">Class I SAM-dependent methyltransferase</fullName>
        <ecNumber evidence="2">2.1.-.-</ecNumber>
    </submittedName>
</protein>
<evidence type="ECO:0000313" key="3">
    <source>
        <dbReference type="Proteomes" id="UP001476807"/>
    </source>
</evidence>
<dbReference type="Gene3D" id="3.40.50.150">
    <property type="entry name" value="Vaccinia Virus protein VP39"/>
    <property type="match status" value="1"/>
</dbReference>
<evidence type="ECO:0000259" key="1">
    <source>
        <dbReference type="Pfam" id="PF13649"/>
    </source>
</evidence>
<proteinExistence type="predicted"/>
<dbReference type="Pfam" id="PF13649">
    <property type="entry name" value="Methyltransf_25"/>
    <property type="match status" value="1"/>
</dbReference>
<keyword evidence="2" id="KW-0489">Methyltransferase</keyword>
<accession>A0ABV1RYB1</accession>
<keyword evidence="3" id="KW-1185">Reference proteome</keyword>
<organism evidence="2 3">
    <name type="scientific">Pontibacter populi</name>
    <dbReference type="NCBI Taxonomy" id="890055"/>
    <lineage>
        <taxon>Bacteria</taxon>
        <taxon>Pseudomonadati</taxon>
        <taxon>Bacteroidota</taxon>
        <taxon>Cytophagia</taxon>
        <taxon>Cytophagales</taxon>
        <taxon>Hymenobacteraceae</taxon>
        <taxon>Pontibacter</taxon>
    </lineage>
</organism>
<keyword evidence="2" id="KW-0808">Transferase</keyword>
<feature type="domain" description="Methyltransferase" evidence="1">
    <location>
        <begin position="43"/>
        <end position="129"/>
    </location>
</feature>
<dbReference type="SUPFAM" id="SSF53335">
    <property type="entry name" value="S-adenosyl-L-methionine-dependent methyltransferases"/>
    <property type="match status" value="1"/>
</dbReference>
<dbReference type="InterPro" id="IPR041698">
    <property type="entry name" value="Methyltransf_25"/>
</dbReference>
<reference evidence="2 3" key="1">
    <citation type="submission" date="2024-06" db="EMBL/GenBank/DDBJ databases">
        <title>Pontibacter populi HYL7-15.</title>
        <authorList>
            <person name="Kim M.K."/>
        </authorList>
    </citation>
    <scope>NUCLEOTIDE SEQUENCE [LARGE SCALE GENOMIC DNA]</scope>
    <source>
        <strain evidence="2 3">HYL7-15</strain>
    </source>
</reference>
<dbReference type="RefSeq" id="WP_350413792.1">
    <property type="nucleotide sequence ID" value="NZ_JBEOKT010000019.1"/>
</dbReference>
<sequence>MMQEFWNERYKQPEMAYGKEPNAFFREQLDKLQPGKLLLPAEGEGRNAVYAATIGWQVQAFDYSEAGRTKALQLADALGVTIDYTLSEAENYTSGPESYDAVALIYAHFPPAIRHKLHQQVKGWLKPGGTVMLEAFHPKQMDGYTSGGPQNHAMLYTADMLRSDFTGLKIKVLQEYEITLHEGIYHNGAGYVTRLVATKPTADQI</sequence>
<name>A0ABV1RYB1_9BACT</name>
<dbReference type="EMBL" id="JBEOKT010000019">
    <property type="protein sequence ID" value="MER2999166.1"/>
    <property type="molecule type" value="Genomic_DNA"/>
</dbReference>
<dbReference type="InterPro" id="IPR029063">
    <property type="entry name" value="SAM-dependent_MTases_sf"/>
</dbReference>
<dbReference type="Proteomes" id="UP001476807">
    <property type="component" value="Unassembled WGS sequence"/>
</dbReference>
<comment type="caution">
    <text evidence="2">The sequence shown here is derived from an EMBL/GenBank/DDBJ whole genome shotgun (WGS) entry which is preliminary data.</text>
</comment>
<evidence type="ECO:0000313" key="2">
    <source>
        <dbReference type="EMBL" id="MER2999166.1"/>
    </source>
</evidence>
<gene>
    <name evidence="2" type="ORF">ABS362_16565</name>
</gene>
<dbReference type="GO" id="GO:0008168">
    <property type="term" value="F:methyltransferase activity"/>
    <property type="evidence" value="ECO:0007669"/>
    <property type="project" value="UniProtKB-KW"/>
</dbReference>
<dbReference type="GO" id="GO:0032259">
    <property type="term" value="P:methylation"/>
    <property type="evidence" value="ECO:0007669"/>
    <property type="project" value="UniProtKB-KW"/>
</dbReference>